<dbReference type="EMBL" id="AE005673">
    <property type="protein sequence ID" value="AAK22917.1"/>
    <property type="molecule type" value="Genomic_DNA"/>
</dbReference>
<dbReference type="PIR" id="A87365">
    <property type="entry name" value="A87365"/>
</dbReference>
<dbReference type="HOGENOM" id="CLU_106247_2_1_5"/>
<protein>
    <submittedName>
        <fullName evidence="2">Transcriptional regulator</fullName>
    </submittedName>
</protein>
<evidence type="ECO:0000313" key="3">
    <source>
        <dbReference type="Proteomes" id="UP000001816"/>
    </source>
</evidence>
<keyword evidence="3" id="KW-1185">Reference proteome</keyword>
<comment type="similarity">
    <text evidence="1">Belongs to the ros/MucR family.</text>
</comment>
<organism evidence="2 3">
    <name type="scientific">Caulobacter vibrioides (strain ATCC 19089 / CIP 103742 / CB 15)</name>
    <name type="common">Caulobacter crescentus</name>
    <dbReference type="NCBI Taxonomy" id="190650"/>
    <lineage>
        <taxon>Bacteria</taxon>
        <taxon>Pseudomonadati</taxon>
        <taxon>Pseudomonadota</taxon>
        <taxon>Alphaproteobacteria</taxon>
        <taxon>Caulobacterales</taxon>
        <taxon>Caulobacteraceae</taxon>
        <taxon>Caulobacter</taxon>
    </lineage>
</organism>
<dbReference type="BioCyc" id="CAULO:CC0933-MONOMER"/>
<dbReference type="STRING" id="190650.CC_0933"/>
<dbReference type="Pfam" id="PF05443">
    <property type="entry name" value="ROS_MUCR"/>
    <property type="match status" value="1"/>
</dbReference>
<dbReference type="InterPro" id="IPR041920">
    <property type="entry name" value="ROS/MUCR_sf"/>
</dbReference>
<reference evidence="2 3" key="1">
    <citation type="journal article" date="2001" name="Proc. Natl. Acad. Sci. U.S.A.">
        <title>Complete genome sequence of Caulobacter crescentus.</title>
        <authorList>
            <person name="Nierman W.C."/>
            <person name="Feldblyum T.V."/>
            <person name="Laub M.T."/>
            <person name="Paulsen I.T."/>
            <person name="Nelson K.E."/>
            <person name="Eisen J.A."/>
            <person name="Heidelberg J.F."/>
            <person name="Alley M.R."/>
            <person name="Ohta N."/>
            <person name="Maddock J.R."/>
            <person name="Potocka I."/>
            <person name="Nelson W.C."/>
            <person name="Newton A."/>
            <person name="Stephens C."/>
            <person name="Phadke N.D."/>
            <person name="Ely B."/>
            <person name="DeBoy R.T."/>
            <person name="Dodson R.J."/>
            <person name="Durkin A.S."/>
            <person name="Gwinn M.L."/>
            <person name="Haft D.H."/>
            <person name="Kolonay J.F."/>
            <person name="Smit J."/>
            <person name="Craven M.B."/>
            <person name="Khouri H."/>
            <person name="Shetty J."/>
            <person name="Berry K."/>
            <person name="Utterback T."/>
            <person name="Tran K."/>
            <person name="Wolf A."/>
            <person name="Vamathevan J."/>
            <person name="Ermolaeva M."/>
            <person name="White O."/>
            <person name="Salzberg S.L."/>
            <person name="Venter J.C."/>
            <person name="Shapiro L."/>
            <person name="Fraser C.M."/>
        </authorList>
    </citation>
    <scope>NUCLEOTIDE SEQUENCE [LARGE SCALE GENOMIC DNA]</scope>
    <source>
        <strain evidence="3">ATCC 19089 / CB15</strain>
    </source>
</reference>
<dbReference type="Proteomes" id="UP000001816">
    <property type="component" value="Chromosome"/>
</dbReference>
<dbReference type="PATRIC" id="fig|190650.5.peg.947"/>
<dbReference type="Gene3D" id="1.10.10.1550">
    <property type="entry name" value="ROS/MUCR transcriptional regulator protein"/>
    <property type="match status" value="1"/>
</dbReference>
<dbReference type="GO" id="GO:0008270">
    <property type="term" value="F:zinc ion binding"/>
    <property type="evidence" value="ECO:0007669"/>
    <property type="project" value="InterPro"/>
</dbReference>
<name>Q9A9P3_CAUVC</name>
<dbReference type="SMR" id="Q9A9P3"/>
<proteinExistence type="inferred from homology"/>
<gene>
    <name evidence="2" type="ordered locus">CC_0933</name>
</gene>
<dbReference type="AlphaFoldDB" id="Q9A9P3"/>
<dbReference type="GO" id="GO:0006355">
    <property type="term" value="P:regulation of DNA-templated transcription"/>
    <property type="evidence" value="ECO:0007669"/>
    <property type="project" value="InterPro"/>
</dbReference>
<accession>Q9A9P3</accession>
<sequence length="191" mass="20939">MPEFSPCRWRSTRRNCYNNSRSKFDFSFKLLVFLRRPCNPGYKGNGVLNVEDKATLIELTAEIVANYVANNSTPVSELPALIRATHDALAGIGSPPAPTVEVVTKATPAQIRKSITPEALISFEDGKPYKTLKRHLTTHGMTVAEYKAKWGLPNDYPTTAPAYSEARSQMAKALGLGQGGRKGKTTRGRKG</sequence>
<evidence type="ECO:0000313" key="2">
    <source>
        <dbReference type="EMBL" id="AAK22917.1"/>
    </source>
</evidence>
<dbReference type="InterPro" id="IPR008807">
    <property type="entry name" value="ROS_MUCR"/>
</dbReference>
<dbReference type="eggNOG" id="COG4957">
    <property type="taxonomic scope" value="Bacteria"/>
</dbReference>
<evidence type="ECO:0000256" key="1">
    <source>
        <dbReference type="ARBA" id="ARBA00007031"/>
    </source>
</evidence>
<dbReference type="GO" id="GO:0003677">
    <property type="term" value="F:DNA binding"/>
    <property type="evidence" value="ECO:0007669"/>
    <property type="project" value="InterPro"/>
</dbReference>
<dbReference type="EnsemblBacteria" id="AAK22917">
    <property type="protein sequence ID" value="AAK22917"/>
    <property type="gene ID" value="CC_0933"/>
</dbReference>
<dbReference type="KEGG" id="ccr:CC_0933"/>